<accession>A0A9W6KHH0</accession>
<dbReference type="PANTHER" id="PTHR40469:SF2">
    <property type="entry name" value="GALACTOSE-BINDING DOMAIN-LIKE SUPERFAMILY PROTEIN"/>
    <property type="match status" value="1"/>
</dbReference>
<dbReference type="PANTHER" id="PTHR40469">
    <property type="entry name" value="SECRETED GLYCOSYL HYDROLASE"/>
    <property type="match status" value="1"/>
</dbReference>
<dbReference type="AlphaFoldDB" id="A0A9W6KHH0"/>
<organism evidence="2 3">
    <name type="scientific">Dactylosporangium matsuzakiense</name>
    <dbReference type="NCBI Taxonomy" id="53360"/>
    <lineage>
        <taxon>Bacteria</taxon>
        <taxon>Bacillati</taxon>
        <taxon>Actinomycetota</taxon>
        <taxon>Actinomycetes</taxon>
        <taxon>Micromonosporales</taxon>
        <taxon>Micromonosporaceae</taxon>
        <taxon>Dactylosporangium</taxon>
    </lineage>
</organism>
<comment type="caution">
    <text evidence="2">The sequence shown here is derived from an EMBL/GenBank/DDBJ whole genome shotgun (WGS) entry which is preliminary data.</text>
</comment>
<dbReference type="Pfam" id="PF00652">
    <property type="entry name" value="Ricin_B_lectin"/>
    <property type="match status" value="1"/>
</dbReference>
<dbReference type="GO" id="GO:0005975">
    <property type="term" value="P:carbohydrate metabolic process"/>
    <property type="evidence" value="ECO:0007669"/>
    <property type="project" value="InterPro"/>
</dbReference>
<keyword evidence="3" id="KW-1185">Reference proteome</keyword>
<dbReference type="PROSITE" id="PS50231">
    <property type="entry name" value="RICIN_B_LECTIN"/>
    <property type="match status" value="1"/>
</dbReference>
<dbReference type="EMBL" id="BSFP01000009">
    <property type="protein sequence ID" value="GLL00649.1"/>
    <property type="molecule type" value="Genomic_DNA"/>
</dbReference>
<dbReference type="Gene3D" id="2.80.10.50">
    <property type="match status" value="1"/>
</dbReference>
<dbReference type="InterPro" id="IPR000772">
    <property type="entry name" value="Ricin_B_lectin"/>
</dbReference>
<dbReference type="InterPro" id="IPR013320">
    <property type="entry name" value="ConA-like_dom_sf"/>
</dbReference>
<dbReference type="PROSITE" id="PS51762">
    <property type="entry name" value="GH16_2"/>
    <property type="match status" value="1"/>
</dbReference>
<sequence>MKIPTANGMLQGGFAMPIRLTSPRPILAVAALVLGTALGAVAVTAATTGQAGAAANSCGNVFDDFNYASSSDSGFTGHGWVPRGNAGGPGVPGATWSPAQITFPTSGGQKVMQLTASTDGTGAGTRQAEVLSAQKRYFEGTYASRIRFTDAPTSGNDGDHVNETFFAISPLNGDLDPTYSELDFSEYLPNGGWGEAGPINYQTSWNTYRPDPWYADNTHSEQQRSYDGWHDLVVQVSGGHAKYYIDGTLVGDHSGKFYPRQTMTVNWNLWFIDTAAHTGGTATYVQQVDWFLFARNQVLSPSAATAQVAAYRAAGSTFTDTFDTAPACGANGNTGAIVGNGSNRCIDIPSANAADGNQLQIWDCNGTNAQQWTFNADGSVGAMGKCMDVSGGSTADGANIQLWTCNGTGAQKFTLTAAGDLVNPQSNKCVDVENVATANASKLHLWTCNGASNQKWHR</sequence>
<proteinExistence type="predicted"/>
<dbReference type="InterPro" id="IPR000757">
    <property type="entry name" value="Beta-glucanase-like"/>
</dbReference>
<protein>
    <recommendedName>
        <fullName evidence="1">GH16 domain-containing protein</fullName>
    </recommendedName>
</protein>
<reference evidence="2" key="2">
    <citation type="submission" date="2023-01" db="EMBL/GenBank/DDBJ databases">
        <authorList>
            <person name="Sun Q."/>
            <person name="Evtushenko L."/>
        </authorList>
    </citation>
    <scope>NUCLEOTIDE SEQUENCE</scope>
    <source>
        <strain evidence="2">VKM Ac-1321</strain>
    </source>
</reference>
<dbReference type="Gene3D" id="2.60.120.200">
    <property type="match status" value="1"/>
</dbReference>
<reference evidence="2" key="1">
    <citation type="journal article" date="2014" name="Int. J. Syst. Evol. Microbiol.">
        <title>Complete genome sequence of Corynebacterium casei LMG S-19264T (=DSM 44701T), isolated from a smear-ripened cheese.</title>
        <authorList>
            <consortium name="US DOE Joint Genome Institute (JGI-PGF)"/>
            <person name="Walter F."/>
            <person name="Albersmeier A."/>
            <person name="Kalinowski J."/>
            <person name="Ruckert C."/>
        </authorList>
    </citation>
    <scope>NUCLEOTIDE SEQUENCE</scope>
    <source>
        <strain evidence="2">VKM Ac-1321</strain>
    </source>
</reference>
<evidence type="ECO:0000259" key="1">
    <source>
        <dbReference type="PROSITE" id="PS51762"/>
    </source>
</evidence>
<dbReference type="Proteomes" id="UP001143480">
    <property type="component" value="Unassembled WGS sequence"/>
</dbReference>
<dbReference type="SUPFAM" id="SSF50370">
    <property type="entry name" value="Ricin B-like lectins"/>
    <property type="match status" value="1"/>
</dbReference>
<dbReference type="GO" id="GO:0004553">
    <property type="term" value="F:hydrolase activity, hydrolyzing O-glycosyl compounds"/>
    <property type="evidence" value="ECO:0007669"/>
    <property type="project" value="InterPro"/>
</dbReference>
<dbReference type="InterPro" id="IPR035992">
    <property type="entry name" value="Ricin_B-like_lectins"/>
</dbReference>
<dbReference type="SMART" id="SM00458">
    <property type="entry name" value="RICIN"/>
    <property type="match status" value="1"/>
</dbReference>
<evidence type="ECO:0000313" key="3">
    <source>
        <dbReference type="Proteomes" id="UP001143480"/>
    </source>
</evidence>
<evidence type="ECO:0000313" key="2">
    <source>
        <dbReference type="EMBL" id="GLL00649.1"/>
    </source>
</evidence>
<dbReference type="CDD" id="cd00413">
    <property type="entry name" value="Glyco_hydrolase_16"/>
    <property type="match status" value="1"/>
</dbReference>
<gene>
    <name evidence="2" type="ORF">GCM10017581_023900</name>
</gene>
<name>A0A9W6KHH0_9ACTN</name>
<dbReference type="SUPFAM" id="SSF49899">
    <property type="entry name" value="Concanavalin A-like lectins/glucanases"/>
    <property type="match status" value="1"/>
</dbReference>
<feature type="domain" description="GH16" evidence="1">
    <location>
        <begin position="17"/>
        <end position="299"/>
    </location>
</feature>